<organism evidence="1 2">
    <name type="scientific">Lentzea fradiae</name>
    <dbReference type="NCBI Taxonomy" id="200378"/>
    <lineage>
        <taxon>Bacteria</taxon>
        <taxon>Bacillati</taxon>
        <taxon>Actinomycetota</taxon>
        <taxon>Actinomycetes</taxon>
        <taxon>Pseudonocardiales</taxon>
        <taxon>Pseudonocardiaceae</taxon>
        <taxon>Lentzea</taxon>
    </lineage>
</organism>
<protein>
    <submittedName>
        <fullName evidence="1">Uncharacterized protein</fullName>
    </submittedName>
</protein>
<dbReference type="EMBL" id="FNCC01000020">
    <property type="protein sequence ID" value="SDH35359.1"/>
    <property type="molecule type" value="Genomic_DNA"/>
</dbReference>
<accession>A0A1G8BQC9</accession>
<dbReference type="AlphaFoldDB" id="A0A1G8BQC9"/>
<proteinExistence type="predicted"/>
<feature type="non-terminal residue" evidence="1">
    <location>
        <position position="1"/>
    </location>
</feature>
<evidence type="ECO:0000313" key="2">
    <source>
        <dbReference type="Proteomes" id="UP000199623"/>
    </source>
</evidence>
<reference evidence="2" key="1">
    <citation type="submission" date="2016-10" db="EMBL/GenBank/DDBJ databases">
        <authorList>
            <person name="Varghese N."/>
            <person name="Submissions S."/>
        </authorList>
    </citation>
    <scope>NUCLEOTIDE SEQUENCE [LARGE SCALE GENOMIC DNA]</scope>
    <source>
        <strain evidence="2">CGMCC 4.3506</strain>
    </source>
</reference>
<keyword evidence="2" id="KW-1185">Reference proteome</keyword>
<dbReference type="Proteomes" id="UP000199623">
    <property type="component" value="Unassembled WGS sequence"/>
</dbReference>
<evidence type="ECO:0000313" key="1">
    <source>
        <dbReference type="EMBL" id="SDH35359.1"/>
    </source>
</evidence>
<sequence>LRFLTPEKAAVVLAHTAAERRSAPAAEDEVCPVGV</sequence>
<name>A0A1G8BQC9_9PSEU</name>
<gene>
    <name evidence="1" type="ORF">SAMN05216553_1201</name>
</gene>